<dbReference type="PANTHER" id="PTHR30055:SF220">
    <property type="entry name" value="TETR-FAMILY REGULATORY PROTEIN"/>
    <property type="match status" value="1"/>
</dbReference>
<organism evidence="6 7">
    <name type="scientific">Corynebacterium kalidii</name>
    <dbReference type="NCBI Taxonomy" id="2931982"/>
    <lineage>
        <taxon>Bacteria</taxon>
        <taxon>Bacillati</taxon>
        <taxon>Actinomycetota</taxon>
        <taxon>Actinomycetes</taxon>
        <taxon>Mycobacteriales</taxon>
        <taxon>Corynebacteriaceae</taxon>
        <taxon>Corynebacterium</taxon>
    </lineage>
</organism>
<reference evidence="6" key="1">
    <citation type="submission" date="2022-04" db="EMBL/GenBank/DDBJ databases">
        <title>Corynebacterium kalidii LD5P10.</title>
        <authorList>
            <person name="Sun J.Q."/>
        </authorList>
    </citation>
    <scope>NUCLEOTIDE SEQUENCE</scope>
    <source>
        <strain evidence="6">LD5P10</strain>
    </source>
</reference>
<evidence type="ECO:0000256" key="3">
    <source>
        <dbReference type="ARBA" id="ARBA00023163"/>
    </source>
</evidence>
<evidence type="ECO:0000256" key="1">
    <source>
        <dbReference type="ARBA" id="ARBA00023015"/>
    </source>
</evidence>
<protein>
    <submittedName>
        <fullName evidence="6">TetR/AcrR family transcriptional regulator</fullName>
    </submittedName>
</protein>
<dbReference type="GO" id="GO:0000976">
    <property type="term" value="F:transcription cis-regulatory region binding"/>
    <property type="evidence" value="ECO:0007669"/>
    <property type="project" value="TreeGrafter"/>
</dbReference>
<feature type="DNA-binding region" description="H-T-H motif" evidence="4">
    <location>
        <begin position="37"/>
        <end position="56"/>
    </location>
</feature>
<feature type="domain" description="HTH tetR-type" evidence="5">
    <location>
        <begin position="16"/>
        <end position="74"/>
    </location>
</feature>
<dbReference type="InterPro" id="IPR001647">
    <property type="entry name" value="HTH_TetR"/>
</dbReference>
<evidence type="ECO:0000313" key="7">
    <source>
        <dbReference type="Proteomes" id="UP001139207"/>
    </source>
</evidence>
<name>A0A9X1WJG1_9CORY</name>
<dbReference type="Proteomes" id="UP001139207">
    <property type="component" value="Unassembled WGS sequence"/>
</dbReference>
<dbReference type="InterPro" id="IPR050109">
    <property type="entry name" value="HTH-type_TetR-like_transc_reg"/>
</dbReference>
<keyword evidence="1" id="KW-0805">Transcription regulation</keyword>
<dbReference type="InterPro" id="IPR009057">
    <property type="entry name" value="Homeodomain-like_sf"/>
</dbReference>
<dbReference type="RefSeq" id="WP_244803197.1">
    <property type="nucleotide sequence ID" value="NZ_JALIEA010000008.1"/>
</dbReference>
<dbReference type="PROSITE" id="PS50977">
    <property type="entry name" value="HTH_TETR_2"/>
    <property type="match status" value="1"/>
</dbReference>
<dbReference type="InterPro" id="IPR025996">
    <property type="entry name" value="MT1864/Rv1816-like_C"/>
</dbReference>
<evidence type="ECO:0000256" key="2">
    <source>
        <dbReference type="ARBA" id="ARBA00023125"/>
    </source>
</evidence>
<dbReference type="Gene3D" id="1.10.357.10">
    <property type="entry name" value="Tetracycline Repressor, domain 2"/>
    <property type="match status" value="1"/>
</dbReference>
<keyword evidence="2 4" id="KW-0238">DNA-binding</keyword>
<dbReference type="Pfam" id="PF13305">
    <property type="entry name" value="TetR_C_33"/>
    <property type="match status" value="1"/>
</dbReference>
<dbReference type="InterPro" id="IPR036271">
    <property type="entry name" value="Tet_transcr_reg_TetR-rel_C_sf"/>
</dbReference>
<dbReference type="AlphaFoldDB" id="A0A9X1WJG1"/>
<comment type="caution">
    <text evidence="6">The sequence shown here is derived from an EMBL/GenBank/DDBJ whole genome shotgun (WGS) entry which is preliminary data.</text>
</comment>
<evidence type="ECO:0000313" key="6">
    <source>
        <dbReference type="EMBL" id="MCJ7857447.1"/>
    </source>
</evidence>
<dbReference type="SUPFAM" id="SSF46689">
    <property type="entry name" value="Homeodomain-like"/>
    <property type="match status" value="1"/>
</dbReference>
<dbReference type="PANTHER" id="PTHR30055">
    <property type="entry name" value="HTH-TYPE TRANSCRIPTIONAL REGULATOR RUTR"/>
    <property type="match status" value="1"/>
</dbReference>
<evidence type="ECO:0000256" key="4">
    <source>
        <dbReference type="PROSITE-ProRule" id="PRU00335"/>
    </source>
</evidence>
<dbReference type="Pfam" id="PF00440">
    <property type="entry name" value="TetR_N"/>
    <property type="match status" value="1"/>
</dbReference>
<evidence type="ECO:0000259" key="5">
    <source>
        <dbReference type="PROSITE" id="PS50977"/>
    </source>
</evidence>
<dbReference type="EMBL" id="JALIEA010000008">
    <property type="protein sequence ID" value="MCJ7857447.1"/>
    <property type="molecule type" value="Genomic_DNA"/>
</dbReference>
<gene>
    <name evidence="6" type="ORF">MUN33_01770</name>
</gene>
<dbReference type="GO" id="GO:0003700">
    <property type="term" value="F:DNA-binding transcription factor activity"/>
    <property type="evidence" value="ECO:0007669"/>
    <property type="project" value="TreeGrafter"/>
</dbReference>
<proteinExistence type="predicted"/>
<keyword evidence="7" id="KW-1185">Reference proteome</keyword>
<dbReference type="SUPFAM" id="SSF48498">
    <property type="entry name" value="Tetracyclin repressor-like, C-terminal domain"/>
    <property type="match status" value="1"/>
</dbReference>
<accession>A0A9X1WJG1</accession>
<keyword evidence="3" id="KW-0804">Transcription</keyword>
<sequence length="195" mass="20975">MSTSGPVSATQSYHHGNLRQALIDAAVEMLEQGENFSLRAVARWAGVSQTAPYRHFPDRSKLESAVAAHGFRALGEELFAGREAPSRPEDLPDFAVGYVRFAVERPRMFRLMFGSECDDENDERVQAAGALQAALTDRLRGIYPGADVGDLAVGLWGTAHGLAFLHLDGKFPAEPADQRDGRVRAAVAAVLGLAG</sequence>